<feature type="domain" description="AMP-dependent synthetase/ligase" evidence="1">
    <location>
        <begin position="84"/>
        <end position="289"/>
    </location>
</feature>
<evidence type="ECO:0000313" key="3">
    <source>
        <dbReference type="EMBL" id="ACM04994.1"/>
    </source>
</evidence>
<dbReference type="InterPro" id="IPR042099">
    <property type="entry name" value="ANL_N_sf"/>
</dbReference>
<dbReference type="InterPro" id="IPR045851">
    <property type="entry name" value="AMP-bd_C_sf"/>
</dbReference>
<dbReference type="Gene3D" id="3.40.50.12780">
    <property type="entry name" value="N-terminal domain of ligase-like"/>
    <property type="match status" value="1"/>
</dbReference>
<dbReference type="InterPro" id="IPR000873">
    <property type="entry name" value="AMP-dep_synth/lig_dom"/>
</dbReference>
<dbReference type="Proteomes" id="UP000000447">
    <property type="component" value="Chromosome"/>
</dbReference>
<dbReference type="RefSeq" id="WP_015922628.1">
    <property type="nucleotide sequence ID" value="NC_011959.1"/>
</dbReference>
<dbReference type="STRING" id="309801.trd_1685"/>
<dbReference type="PANTHER" id="PTHR43845">
    <property type="entry name" value="BLR5969 PROTEIN"/>
    <property type="match status" value="1"/>
</dbReference>
<dbReference type="AlphaFoldDB" id="B9L0X5"/>
<reference evidence="3 4" key="1">
    <citation type="journal article" date="2009" name="PLoS ONE">
        <title>Complete genome sequence of the aerobic CO-oxidizing thermophile Thermomicrobium roseum.</title>
        <authorList>
            <person name="Wu D."/>
            <person name="Raymond J."/>
            <person name="Wu M."/>
            <person name="Chatterji S."/>
            <person name="Ren Q."/>
            <person name="Graham J.E."/>
            <person name="Bryant D.A."/>
            <person name="Robb F."/>
            <person name="Colman A."/>
            <person name="Tallon L.J."/>
            <person name="Badger J.H."/>
            <person name="Madupu R."/>
            <person name="Ward N.L."/>
            <person name="Eisen J.A."/>
        </authorList>
    </citation>
    <scope>NUCLEOTIDE SEQUENCE [LARGE SCALE GENOMIC DNA]</scope>
    <source>
        <strain evidence="4">ATCC 27502 / DSM 5159 / P-2</strain>
    </source>
</reference>
<proteinExistence type="predicted"/>
<feature type="domain" description="AMP-dependent ligase C-terminal" evidence="2">
    <location>
        <begin position="347"/>
        <end position="435"/>
    </location>
</feature>
<evidence type="ECO:0000313" key="4">
    <source>
        <dbReference type="Proteomes" id="UP000000447"/>
    </source>
</evidence>
<gene>
    <name evidence="3" type="ordered locus">trd_1685</name>
</gene>
<name>B9L0X5_THERP</name>
<dbReference type="Pfam" id="PF00501">
    <property type="entry name" value="AMP-binding"/>
    <property type="match status" value="1"/>
</dbReference>
<accession>B9L0X5</accession>
<sequence length="443" mass="49961">MANRRYWNEAMETIDAAELWRLEDERLRWQLRWIWEHSPFYRQKFAEAGIDPLSIGRDSLYRLPFTVKEEVRRTQEEYPPLGGHACVPLEEVVRIHASSGTTGKPTLVGLTEADARMWNEILARFLWATGVRPGTRVWLSVTLGWYIAGLSFYEALRQIRATVYPAGTMEATRTFNVVRRAGVDYMISSPTFVNYLTNVARERLGIDPGSLGLKAMALGGEPGAGVPQIRQQIEETWRCKVYDAMGTADFAPILWTECEAQAGMHFIGQGFVIAEFIDPETGQSIEPKEGLLAELVYTAIQRECVPLIRFRIGDLVRIEGTGKCECGRTGIRIRCVGRVDDMFIVRGVNVFPSAVADVIASFRPRVTGEFQIRLPPRGLPIEPPVPVIVELGPEPGDLHRLKRDLEEAIRSQLIFRAVVQLVPKGELSPTGTMKRQVILREER</sequence>
<keyword evidence="3" id="KW-0436">Ligase</keyword>
<keyword evidence="4" id="KW-1185">Reference proteome</keyword>
<evidence type="ECO:0000259" key="2">
    <source>
        <dbReference type="Pfam" id="PF14535"/>
    </source>
</evidence>
<evidence type="ECO:0000259" key="1">
    <source>
        <dbReference type="Pfam" id="PF00501"/>
    </source>
</evidence>
<dbReference type="PANTHER" id="PTHR43845:SF1">
    <property type="entry name" value="BLR5969 PROTEIN"/>
    <property type="match status" value="1"/>
</dbReference>
<dbReference type="OrthoDB" id="580775at2"/>
<dbReference type="Pfam" id="PF14535">
    <property type="entry name" value="AMP-binding_C_2"/>
    <property type="match status" value="1"/>
</dbReference>
<dbReference type="GO" id="GO:0016874">
    <property type="term" value="F:ligase activity"/>
    <property type="evidence" value="ECO:0007669"/>
    <property type="project" value="UniProtKB-KW"/>
</dbReference>
<dbReference type="Gene3D" id="3.30.300.30">
    <property type="match status" value="1"/>
</dbReference>
<dbReference type="InterPro" id="IPR028154">
    <property type="entry name" value="AMP-dep_Lig_C"/>
</dbReference>
<organism evidence="3 4">
    <name type="scientific">Thermomicrobium roseum (strain ATCC 27502 / DSM 5159 / P-2)</name>
    <dbReference type="NCBI Taxonomy" id="309801"/>
    <lineage>
        <taxon>Bacteria</taxon>
        <taxon>Pseudomonadati</taxon>
        <taxon>Thermomicrobiota</taxon>
        <taxon>Thermomicrobia</taxon>
        <taxon>Thermomicrobiales</taxon>
        <taxon>Thermomicrobiaceae</taxon>
        <taxon>Thermomicrobium</taxon>
    </lineage>
</organism>
<protein>
    <submittedName>
        <fullName evidence="3">Putative phenylacetate-CoA ligase</fullName>
    </submittedName>
</protein>
<dbReference type="eggNOG" id="COG1541">
    <property type="taxonomic scope" value="Bacteria"/>
</dbReference>
<dbReference type="EMBL" id="CP001275">
    <property type="protein sequence ID" value="ACM04994.1"/>
    <property type="molecule type" value="Genomic_DNA"/>
</dbReference>
<dbReference type="HOGENOM" id="CLU_035301_1_2_0"/>
<dbReference type="SUPFAM" id="SSF56801">
    <property type="entry name" value="Acetyl-CoA synthetase-like"/>
    <property type="match status" value="1"/>
</dbReference>
<dbReference type="KEGG" id="tro:trd_1685"/>